<dbReference type="AlphaFoldDB" id="A0A839GEK3"/>
<comment type="caution">
    <text evidence="1">The sequence shown here is derived from an EMBL/GenBank/DDBJ whole genome shotgun (WGS) entry which is preliminary data.</text>
</comment>
<dbReference type="RefSeq" id="WP_153042546.1">
    <property type="nucleotide sequence ID" value="NZ_JACJIQ010000010.1"/>
</dbReference>
<name>A0A839GEK3_9BACT</name>
<keyword evidence="1" id="KW-0645">Protease</keyword>
<dbReference type="GO" id="GO:0008233">
    <property type="term" value="F:peptidase activity"/>
    <property type="evidence" value="ECO:0007669"/>
    <property type="project" value="UniProtKB-KW"/>
</dbReference>
<keyword evidence="2" id="KW-1185">Reference proteome</keyword>
<accession>A0A839GEK3</accession>
<dbReference type="InterPro" id="IPR021109">
    <property type="entry name" value="Peptidase_aspartic_dom_sf"/>
</dbReference>
<gene>
    <name evidence="1" type="ORF">FHS90_002767</name>
</gene>
<dbReference type="GO" id="GO:0006508">
    <property type="term" value="P:proteolysis"/>
    <property type="evidence" value="ECO:0007669"/>
    <property type="project" value="UniProtKB-KW"/>
</dbReference>
<dbReference type="SUPFAM" id="SSF50630">
    <property type="entry name" value="Acid proteases"/>
    <property type="match status" value="2"/>
</dbReference>
<dbReference type="Proteomes" id="UP000563094">
    <property type="component" value="Unassembled WGS sequence"/>
</dbReference>
<evidence type="ECO:0000313" key="1">
    <source>
        <dbReference type="EMBL" id="MBA9078044.1"/>
    </source>
</evidence>
<organism evidence="1 2">
    <name type="scientific">Rufibacter quisquiliarum</name>
    <dbReference type="NCBI Taxonomy" id="1549639"/>
    <lineage>
        <taxon>Bacteria</taxon>
        <taxon>Pseudomonadati</taxon>
        <taxon>Bacteroidota</taxon>
        <taxon>Cytophagia</taxon>
        <taxon>Cytophagales</taxon>
        <taxon>Hymenobacteraceae</taxon>
        <taxon>Rufibacter</taxon>
    </lineage>
</organism>
<dbReference type="EMBL" id="JACJIQ010000010">
    <property type="protein sequence ID" value="MBA9078044.1"/>
    <property type="molecule type" value="Genomic_DNA"/>
</dbReference>
<proteinExistence type="predicted"/>
<dbReference type="Gene3D" id="2.40.70.10">
    <property type="entry name" value="Acid Proteases"/>
    <property type="match status" value="2"/>
</dbReference>
<dbReference type="Pfam" id="PF13650">
    <property type="entry name" value="Asp_protease_2"/>
    <property type="match status" value="2"/>
</dbReference>
<keyword evidence="1" id="KW-0378">Hydrolase</keyword>
<reference evidence="1 2" key="1">
    <citation type="submission" date="2020-08" db="EMBL/GenBank/DDBJ databases">
        <title>Genomic Encyclopedia of Type Strains, Phase IV (KMG-IV): sequencing the most valuable type-strain genomes for metagenomic binning, comparative biology and taxonomic classification.</title>
        <authorList>
            <person name="Goeker M."/>
        </authorList>
    </citation>
    <scope>NUCLEOTIDE SEQUENCE [LARGE SCALE GENOMIC DNA]</scope>
    <source>
        <strain evidence="1 2">DSM 29854</strain>
    </source>
</reference>
<sequence>MPPPDTTFSAPAARYSGEPVLDMEALLEPFMESDSSSAVIPFTRAGNLILIKATADTTVGNFILDTGAPHLVLNITYFRQYPISRSSQAEQTSVTGTSQAVASTWVKKFTMGPFKYLRSKAHLTNLGHLENAKGVKILGLLGMELFKRFEMIIDYENNLLYLQLISKKEAKTFKSAHLSDTAAFHEVPIYFKDNKIVTSTEVAGKKIEFIIDSGAETNLLDSRLPDKILESVAISRRVMLTGTGNKKVEALFGSLDNLVIGNRSFGAMDVLITNFEKTCFTYNGCVNGVLGYSFLAERKVGFNFVTNKMYLFK</sequence>
<evidence type="ECO:0000313" key="2">
    <source>
        <dbReference type="Proteomes" id="UP000563094"/>
    </source>
</evidence>
<protein>
    <submittedName>
        <fullName evidence="1">Putative aspartyl protease</fullName>
    </submittedName>
</protein>